<dbReference type="SUPFAM" id="SSF54826">
    <property type="entry name" value="Enolase N-terminal domain-like"/>
    <property type="match status" value="1"/>
</dbReference>
<dbReference type="GO" id="GO:0015159">
    <property type="term" value="F:polysaccharide transmembrane transporter activity"/>
    <property type="evidence" value="ECO:0007669"/>
    <property type="project" value="InterPro"/>
</dbReference>
<organism evidence="6 7">
    <name type="scientific">Rhizobium loti</name>
    <name type="common">Mesorhizobium loti</name>
    <dbReference type="NCBI Taxonomy" id="381"/>
    <lineage>
        <taxon>Bacteria</taxon>
        <taxon>Pseudomonadati</taxon>
        <taxon>Pseudomonadota</taxon>
        <taxon>Alphaproteobacteria</taxon>
        <taxon>Hyphomicrobiales</taxon>
        <taxon>Phyllobacteriaceae</taxon>
        <taxon>Mesorhizobium</taxon>
    </lineage>
</organism>
<keyword evidence="1 3" id="KW-0732">Signal</keyword>
<reference evidence="6 7" key="1">
    <citation type="submission" date="2018-05" db="EMBL/GenBank/DDBJ databases">
        <title>Genomic Encyclopedia of Type Strains, Phase IV (KMG-IV): sequencing the most valuable type-strain genomes for metagenomic binning, comparative biology and taxonomic classification.</title>
        <authorList>
            <person name="Goeker M."/>
        </authorList>
    </citation>
    <scope>NUCLEOTIDE SEQUENCE [LARGE SCALE GENOMIC DNA]</scope>
    <source>
        <strain evidence="6 7">DSM 2626</strain>
    </source>
</reference>
<protein>
    <submittedName>
        <fullName evidence="6">Polysaccharide export outer membrane protein</fullName>
    </submittedName>
</protein>
<dbReference type="GeneID" id="61055117"/>
<feature type="signal peptide" evidence="3">
    <location>
        <begin position="1"/>
        <end position="23"/>
    </location>
</feature>
<feature type="domain" description="AprE-like long alpha-helical hairpin" evidence="5">
    <location>
        <begin position="169"/>
        <end position="355"/>
    </location>
</feature>
<dbReference type="EMBL" id="QGGH01000013">
    <property type="protein sequence ID" value="PWJ87916.1"/>
    <property type="molecule type" value="Genomic_DNA"/>
</dbReference>
<keyword evidence="2" id="KW-0175">Coiled coil</keyword>
<dbReference type="InterPro" id="IPR049712">
    <property type="entry name" value="Poly_export"/>
</dbReference>
<gene>
    <name evidence="6" type="ORF">C8D77_1135</name>
</gene>
<dbReference type="Gene3D" id="3.10.560.10">
    <property type="entry name" value="Outer membrane lipoprotein wza domain like"/>
    <property type="match status" value="1"/>
</dbReference>
<dbReference type="Pfam" id="PF02563">
    <property type="entry name" value="Poly_export"/>
    <property type="match status" value="1"/>
</dbReference>
<name>A0A8E3B2M6_RHILI</name>
<sequence length="419" mass="45871">MAFPKRTTLASVAVMCLTSMAVAGDIEPYKLSPGDAVEIGIASIADRTQRAVVQMDGNIALPEVGMVMVAGLTGSELQTRMQTLLPTKIFHVRLPDGREQMVVIKPDDVTATIADYRPIYVMGDVLTPGQQAYRPLMTVRQALAVAGGFSLLRSRAGQTGPDPVDLRRDYETLWGDYTKDYFHAARLRAELQDQADFDTQIPQGSPLSPSIGAAIAQAEGDGLKIALSDFQQEQAFLEKGEKDTADQIEVLQKREQVEAEGVKADQEDLARVTKVFESGNLTNNRLADVRRALLLSSSGALQTSVELMRARRQQEDYVRQHERNENQRKIGLLIDLKDTNARLADVTTKLHAASEKLQPTGASAQPLPIAGETIRAQVTIVRKMSEEWRKLAAGEDTIVMPGDTVEARFSTDLQSAAVQ</sequence>
<dbReference type="Gene3D" id="3.30.1950.10">
    <property type="entry name" value="wza like domain"/>
    <property type="match status" value="1"/>
</dbReference>
<accession>A0A8E3B2M6</accession>
<dbReference type="InterPro" id="IPR003715">
    <property type="entry name" value="Poly_export_N"/>
</dbReference>
<evidence type="ECO:0000256" key="3">
    <source>
        <dbReference type="SAM" id="SignalP"/>
    </source>
</evidence>
<dbReference type="Pfam" id="PF25994">
    <property type="entry name" value="HH_AprE"/>
    <property type="match status" value="1"/>
</dbReference>
<dbReference type="PANTHER" id="PTHR33619:SF3">
    <property type="entry name" value="POLYSACCHARIDE EXPORT PROTEIN GFCE-RELATED"/>
    <property type="match status" value="1"/>
</dbReference>
<dbReference type="Proteomes" id="UP000245631">
    <property type="component" value="Unassembled WGS sequence"/>
</dbReference>
<dbReference type="RefSeq" id="WP_109670881.1">
    <property type="nucleotide sequence ID" value="NZ_QGGH01000013.1"/>
</dbReference>
<feature type="domain" description="Polysaccharide export protein N-terminal" evidence="4">
    <location>
        <begin position="27"/>
        <end position="87"/>
    </location>
</feature>
<evidence type="ECO:0000259" key="4">
    <source>
        <dbReference type="Pfam" id="PF02563"/>
    </source>
</evidence>
<comment type="caution">
    <text evidence="6">The sequence shown here is derived from an EMBL/GenBank/DDBJ whole genome shotgun (WGS) entry which is preliminary data.</text>
</comment>
<evidence type="ECO:0000256" key="2">
    <source>
        <dbReference type="SAM" id="Coils"/>
    </source>
</evidence>
<evidence type="ECO:0000256" key="1">
    <source>
        <dbReference type="ARBA" id="ARBA00022729"/>
    </source>
</evidence>
<evidence type="ECO:0000259" key="5">
    <source>
        <dbReference type="Pfam" id="PF25994"/>
    </source>
</evidence>
<feature type="coiled-coil region" evidence="2">
    <location>
        <begin position="307"/>
        <end position="356"/>
    </location>
</feature>
<proteinExistence type="predicted"/>
<dbReference type="AlphaFoldDB" id="A0A8E3B2M6"/>
<dbReference type="PANTHER" id="PTHR33619">
    <property type="entry name" value="POLYSACCHARIDE EXPORT PROTEIN GFCE-RELATED"/>
    <property type="match status" value="1"/>
</dbReference>
<feature type="chain" id="PRO_5034985200" evidence="3">
    <location>
        <begin position="24"/>
        <end position="419"/>
    </location>
</feature>
<evidence type="ECO:0000313" key="6">
    <source>
        <dbReference type="EMBL" id="PWJ87916.1"/>
    </source>
</evidence>
<dbReference type="InterPro" id="IPR029017">
    <property type="entry name" value="Enolase-like_N"/>
</dbReference>
<evidence type="ECO:0000313" key="7">
    <source>
        <dbReference type="Proteomes" id="UP000245631"/>
    </source>
</evidence>
<dbReference type="InterPro" id="IPR058781">
    <property type="entry name" value="HH_AprE-like"/>
</dbReference>